<accession>A0ACB8XUB8</accession>
<gene>
    <name evidence="1" type="ORF">L6452_39916</name>
</gene>
<reference evidence="1 2" key="2">
    <citation type="journal article" date="2022" name="Mol. Ecol. Resour.">
        <title>The genomes of chicory, endive, great burdock and yacon provide insights into Asteraceae paleo-polyploidization history and plant inulin production.</title>
        <authorList>
            <person name="Fan W."/>
            <person name="Wang S."/>
            <person name="Wang H."/>
            <person name="Wang A."/>
            <person name="Jiang F."/>
            <person name="Liu H."/>
            <person name="Zhao H."/>
            <person name="Xu D."/>
            <person name="Zhang Y."/>
        </authorList>
    </citation>
    <scope>NUCLEOTIDE SEQUENCE [LARGE SCALE GENOMIC DNA]</scope>
    <source>
        <strain evidence="2">cv. Niubang</strain>
    </source>
</reference>
<evidence type="ECO:0000313" key="2">
    <source>
        <dbReference type="Proteomes" id="UP001055879"/>
    </source>
</evidence>
<proteinExistence type="predicted"/>
<dbReference type="Proteomes" id="UP001055879">
    <property type="component" value="Linkage Group LG15"/>
</dbReference>
<dbReference type="EMBL" id="CM042061">
    <property type="protein sequence ID" value="KAI3673786.1"/>
    <property type="molecule type" value="Genomic_DNA"/>
</dbReference>
<evidence type="ECO:0000313" key="1">
    <source>
        <dbReference type="EMBL" id="KAI3673786.1"/>
    </source>
</evidence>
<reference evidence="2" key="1">
    <citation type="journal article" date="2022" name="Mol. Ecol. Resour.">
        <title>The genomes of chicory, endive, great burdock and yacon provide insights into Asteraceae palaeo-polyploidization history and plant inulin production.</title>
        <authorList>
            <person name="Fan W."/>
            <person name="Wang S."/>
            <person name="Wang H."/>
            <person name="Wang A."/>
            <person name="Jiang F."/>
            <person name="Liu H."/>
            <person name="Zhao H."/>
            <person name="Xu D."/>
            <person name="Zhang Y."/>
        </authorList>
    </citation>
    <scope>NUCLEOTIDE SEQUENCE [LARGE SCALE GENOMIC DNA]</scope>
    <source>
        <strain evidence="2">cv. Niubang</strain>
    </source>
</reference>
<protein>
    <submittedName>
        <fullName evidence="1">Uncharacterized protein</fullName>
    </submittedName>
</protein>
<comment type="caution">
    <text evidence="1">The sequence shown here is derived from an EMBL/GenBank/DDBJ whole genome shotgun (WGS) entry which is preliminary data.</text>
</comment>
<keyword evidence="2" id="KW-1185">Reference proteome</keyword>
<sequence length="140" mass="15950">MNRPEESSWTSYFEEFLCQKNDDHDQDMIMNSCDHETLNSIVSDAASIVKKAVCIRDDDDHYHAKKLRLINKRKNKGSVIMIDDDDDSLEDTASSPVNSPKEKVGTCEEENKRKVLNPNMELKKRGLCLVPLSSLANYLS</sequence>
<organism evidence="1 2">
    <name type="scientific">Arctium lappa</name>
    <name type="common">Greater burdock</name>
    <name type="synonym">Lappa major</name>
    <dbReference type="NCBI Taxonomy" id="4217"/>
    <lineage>
        <taxon>Eukaryota</taxon>
        <taxon>Viridiplantae</taxon>
        <taxon>Streptophyta</taxon>
        <taxon>Embryophyta</taxon>
        <taxon>Tracheophyta</taxon>
        <taxon>Spermatophyta</taxon>
        <taxon>Magnoliopsida</taxon>
        <taxon>eudicotyledons</taxon>
        <taxon>Gunneridae</taxon>
        <taxon>Pentapetalae</taxon>
        <taxon>asterids</taxon>
        <taxon>campanulids</taxon>
        <taxon>Asterales</taxon>
        <taxon>Asteraceae</taxon>
        <taxon>Carduoideae</taxon>
        <taxon>Cardueae</taxon>
        <taxon>Arctiinae</taxon>
        <taxon>Arctium</taxon>
    </lineage>
</organism>
<name>A0ACB8XUB8_ARCLA</name>